<dbReference type="EMBL" id="CP041166">
    <property type="protein sequence ID" value="QFR43487.1"/>
    <property type="molecule type" value="Genomic_DNA"/>
</dbReference>
<evidence type="ECO:0000313" key="4">
    <source>
        <dbReference type="Proteomes" id="UP000326061"/>
    </source>
</evidence>
<keyword evidence="2" id="KW-1133">Transmembrane helix</keyword>
<feature type="transmembrane region" description="Helical" evidence="2">
    <location>
        <begin position="6"/>
        <end position="26"/>
    </location>
</feature>
<evidence type="ECO:0000256" key="2">
    <source>
        <dbReference type="SAM" id="Phobius"/>
    </source>
</evidence>
<dbReference type="Proteomes" id="UP000326061">
    <property type="component" value="Chromosome"/>
</dbReference>
<feature type="coiled-coil region" evidence="1">
    <location>
        <begin position="281"/>
        <end position="315"/>
    </location>
</feature>
<name>A0AAJ4A422_9BACT</name>
<keyword evidence="1" id="KW-0175">Coiled coil</keyword>
<dbReference type="AlphaFoldDB" id="A0AAJ4A422"/>
<accession>A0AAJ4A422</accession>
<evidence type="ECO:0008006" key="5">
    <source>
        <dbReference type="Google" id="ProtNLM"/>
    </source>
</evidence>
<keyword evidence="2" id="KW-0472">Membrane</keyword>
<keyword evidence="2" id="KW-0812">Transmembrane</keyword>
<protein>
    <recommendedName>
        <fullName evidence="5">Type IV pili methyl-accepting chemotaxis transducer N-term</fullName>
    </recommendedName>
</protein>
<organism evidence="3 4">
    <name type="scientific">Sulfurimonas xiamenensis</name>
    <dbReference type="NCBI Taxonomy" id="2590021"/>
    <lineage>
        <taxon>Bacteria</taxon>
        <taxon>Pseudomonadati</taxon>
        <taxon>Campylobacterota</taxon>
        <taxon>Epsilonproteobacteria</taxon>
        <taxon>Campylobacterales</taxon>
        <taxon>Sulfurimonadaceae</taxon>
        <taxon>Sulfurimonas</taxon>
    </lineage>
</organism>
<gene>
    <name evidence="3" type="ORF">FJR47_06040</name>
</gene>
<dbReference type="RefSeq" id="WP_152299550.1">
    <property type="nucleotide sequence ID" value="NZ_CP041166.1"/>
</dbReference>
<dbReference type="KEGG" id="suln:FJR47_06040"/>
<evidence type="ECO:0000256" key="1">
    <source>
        <dbReference type="SAM" id="Coils"/>
    </source>
</evidence>
<evidence type="ECO:0000313" key="3">
    <source>
        <dbReference type="EMBL" id="QFR43487.1"/>
    </source>
</evidence>
<keyword evidence="4" id="KW-1185">Reference proteome</keyword>
<feature type="transmembrane region" description="Helical" evidence="2">
    <location>
        <begin position="158"/>
        <end position="176"/>
    </location>
</feature>
<proteinExistence type="predicted"/>
<reference evidence="4" key="1">
    <citation type="submission" date="2019-06" db="EMBL/GenBank/DDBJ databases">
        <title>Sulfurimonas gotlandica sp. nov., a chemoautotrophic and psychrotolerant epsilonproteobacterium isolated from a pelagic redoxcline, and an emended description of the genus Sulfurimonas.</title>
        <authorList>
            <person name="Wang S."/>
            <person name="Jiang L."/>
            <person name="Shao Z."/>
        </authorList>
    </citation>
    <scope>NUCLEOTIDE SEQUENCE [LARGE SCALE GENOMIC DNA]</scope>
    <source>
        <strain evidence="4">1-1N</strain>
    </source>
</reference>
<sequence>MKKIKLVGALIFILSIILVSLFYHVAKENQSHNNLINTMIEQKNFTQEVSKNVFYIYKNLDSTTKSIDESIRQFLNIMSNKKEGLQKSKKILKLWNKFYLKVQHFRDKTKNRSSYSNMLLEKDVKDIYNINLELIIESNKFIQAQETAFNKKQKKYKLLLYILSTILISLLFYIFTQLKTMIIFMQKFLSTSKVIISNSSIRELKPIEIENKNLEISEARNNFNLLVEKINNSIEYSSNSINHSCESLKDVEHHIEDLVELIYTMNEDTRDKELRKKEDAIIQSLEELSSAEIKLKNLKKDLDSLISHYKLKNNN</sequence>